<proteinExistence type="predicted"/>
<dbReference type="AlphaFoldDB" id="A0A366M4S3"/>
<sequence>MGLEVEPSGLGPGWLRFWERADKASAGVQVSRMAFARFVTGVRAGHIVPVARDGVLVLRVGDGDPEQPGVVLTTPESWRAFVTRAYAGAFDRFLRM</sequence>
<keyword evidence="2" id="KW-1185">Reference proteome</keyword>
<name>A0A366M4S3_9ACTN</name>
<reference evidence="1 2" key="1">
    <citation type="submission" date="2018-06" db="EMBL/GenBank/DDBJ databases">
        <title>Sphaerisporangium craniellae sp. nov., isolated from a marine sponge in the South China Sea.</title>
        <authorList>
            <person name="Li L."/>
        </authorList>
    </citation>
    <scope>NUCLEOTIDE SEQUENCE [LARGE SCALE GENOMIC DNA]</scope>
    <source>
        <strain evidence="1 2">LHW63015</strain>
    </source>
</reference>
<dbReference type="EMBL" id="QMEY01000001">
    <property type="protein sequence ID" value="RBQ21181.1"/>
    <property type="molecule type" value="Genomic_DNA"/>
</dbReference>
<accession>A0A366M4S3</accession>
<gene>
    <name evidence="1" type="ORF">DP939_00105</name>
</gene>
<protein>
    <submittedName>
        <fullName evidence="1">Uncharacterized protein</fullName>
    </submittedName>
</protein>
<organism evidence="1 2">
    <name type="scientific">Spongiactinospora rosea</name>
    <dbReference type="NCBI Taxonomy" id="2248750"/>
    <lineage>
        <taxon>Bacteria</taxon>
        <taxon>Bacillati</taxon>
        <taxon>Actinomycetota</taxon>
        <taxon>Actinomycetes</taxon>
        <taxon>Streptosporangiales</taxon>
        <taxon>Streptosporangiaceae</taxon>
        <taxon>Spongiactinospora</taxon>
    </lineage>
</organism>
<evidence type="ECO:0000313" key="1">
    <source>
        <dbReference type="EMBL" id="RBQ21181.1"/>
    </source>
</evidence>
<comment type="caution">
    <text evidence="1">The sequence shown here is derived from an EMBL/GenBank/DDBJ whole genome shotgun (WGS) entry which is preliminary data.</text>
</comment>
<dbReference type="Proteomes" id="UP000253303">
    <property type="component" value="Unassembled WGS sequence"/>
</dbReference>
<evidence type="ECO:0000313" key="2">
    <source>
        <dbReference type="Proteomes" id="UP000253303"/>
    </source>
</evidence>